<dbReference type="AlphaFoldDB" id="A0A6A7NB96"/>
<keyword evidence="1" id="KW-0472">Membrane</keyword>
<reference evidence="2 3" key="1">
    <citation type="submission" date="2019-10" db="EMBL/GenBank/DDBJ databases">
        <title>Two novel species isolated from a subtropical stream in China.</title>
        <authorList>
            <person name="Lu H."/>
        </authorList>
    </citation>
    <scope>NUCLEOTIDE SEQUENCE [LARGE SCALE GENOMIC DNA]</scope>
    <source>
        <strain evidence="2 3">FT29W</strain>
    </source>
</reference>
<dbReference type="EMBL" id="WHUG01000020">
    <property type="protein sequence ID" value="MQA42356.1"/>
    <property type="molecule type" value="Genomic_DNA"/>
</dbReference>
<keyword evidence="1" id="KW-1133">Transmembrane helix</keyword>
<comment type="caution">
    <text evidence="2">The sequence shown here is derived from an EMBL/GenBank/DDBJ whole genome shotgun (WGS) entry which is preliminary data.</text>
</comment>
<keyword evidence="1" id="KW-0812">Transmembrane</keyword>
<dbReference type="Pfam" id="PF16074">
    <property type="entry name" value="PilW"/>
    <property type="match status" value="1"/>
</dbReference>
<protein>
    <submittedName>
        <fullName evidence="2">Pilus assembly protein PilW</fullName>
    </submittedName>
</protein>
<dbReference type="Proteomes" id="UP000440498">
    <property type="component" value="Unassembled WGS sequence"/>
</dbReference>
<evidence type="ECO:0000313" key="2">
    <source>
        <dbReference type="EMBL" id="MQA42356.1"/>
    </source>
</evidence>
<dbReference type="GO" id="GO:0043683">
    <property type="term" value="P:type IV pilus assembly"/>
    <property type="evidence" value="ECO:0007669"/>
    <property type="project" value="InterPro"/>
</dbReference>
<evidence type="ECO:0000256" key="1">
    <source>
        <dbReference type="SAM" id="Phobius"/>
    </source>
</evidence>
<sequence length="318" mass="33362">MSARPLSVRGWTVIEFAIALALGLIVVLLASGLLLSAGSGYRNHSENIGLNDGGRHALDIMARAIRQGAYINWDSKVAPVELDDAAPASIAGLDARSIGRNSADISEVLPAVAHGSDVLALRFSGSGEGGNGDGSSLNCAGFGVAVPHDEDGRGWSIFYVAANGDGEAELRCKYRGASGWGADAIVRGVDSFQVLYGVDTDTPADNIPNAYVNASGVDAMDAALLLSGATTDERLRDLRRKTFWKRVCSVKVALLLHGDSNTRADTVATRFDLFGPAYSEAHGDDEGVRVTEASLPPAQRARARRVVGMTVALRNRGG</sequence>
<dbReference type="InterPro" id="IPR032092">
    <property type="entry name" value="PilW"/>
</dbReference>
<name>A0A6A7NB96_9BURK</name>
<proteinExistence type="predicted"/>
<dbReference type="RefSeq" id="WP_152841461.1">
    <property type="nucleotide sequence ID" value="NZ_WHUG01000020.1"/>
</dbReference>
<gene>
    <name evidence="2" type="ORF">GEV02_29885</name>
</gene>
<accession>A0A6A7NB96</accession>
<keyword evidence="3" id="KW-1185">Reference proteome</keyword>
<organism evidence="2 3">
    <name type="scientific">Rugamonas aquatica</name>
    <dbReference type="NCBI Taxonomy" id="2743357"/>
    <lineage>
        <taxon>Bacteria</taxon>
        <taxon>Pseudomonadati</taxon>
        <taxon>Pseudomonadota</taxon>
        <taxon>Betaproteobacteria</taxon>
        <taxon>Burkholderiales</taxon>
        <taxon>Oxalobacteraceae</taxon>
        <taxon>Telluria group</taxon>
        <taxon>Rugamonas</taxon>
    </lineage>
</organism>
<evidence type="ECO:0000313" key="3">
    <source>
        <dbReference type="Proteomes" id="UP000440498"/>
    </source>
</evidence>
<feature type="transmembrane region" description="Helical" evidence="1">
    <location>
        <begin position="12"/>
        <end position="35"/>
    </location>
</feature>